<dbReference type="InterPro" id="IPR027417">
    <property type="entry name" value="P-loop_NTPase"/>
</dbReference>
<dbReference type="GO" id="GO:0016787">
    <property type="term" value="F:hydrolase activity"/>
    <property type="evidence" value="ECO:0007669"/>
    <property type="project" value="UniProtKB-KW"/>
</dbReference>
<keyword evidence="1" id="KW-0235">DNA replication</keyword>
<sequence>MCNTCGGKTVIIQEKYQNLKIINLNYYHYQLLPCTLSLSLSLFPLCSLSLYIPSPSSLTSIVSPPTRSLMQQMLTSSNSYPPVLHLNRALGRQVQPKTLEKVLVHQVIAQNFKKLVTEQDCPHLLFYVPPGSGKKTLIMALLWQMFGASADKRTKTGKLMTIDLELTTLSSTHHVELNPSDAGFQDRSIVQEIIKEMAKKKKPIDTKGKKGFKVLCSTRLINFQEKHSL</sequence>
<evidence type="ECO:0000313" key="3">
    <source>
        <dbReference type="Proteomes" id="UP000215914"/>
    </source>
</evidence>
<dbReference type="AlphaFoldDB" id="A0A251TT72"/>
<dbReference type="PANTHER" id="PTHR11669:SF1">
    <property type="entry name" value="REPLICATION FACTOR C SUBUNIT 3"/>
    <property type="match status" value="1"/>
</dbReference>
<protein>
    <submittedName>
        <fullName evidence="2">Putative P-loop containing nucleoside triphosphate hydrolase</fullName>
    </submittedName>
</protein>
<organism evidence="2 3">
    <name type="scientific">Helianthus annuus</name>
    <name type="common">Common sunflower</name>
    <dbReference type="NCBI Taxonomy" id="4232"/>
    <lineage>
        <taxon>Eukaryota</taxon>
        <taxon>Viridiplantae</taxon>
        <taxon>Streptophyta</taxon>
        <taxon>Embryophyta</taxon>
        <taxon>Tracheophyta</taxon>
        <taxon>Spermatophyta</taxon>
        <taxon>Magnoliopsida</taxon>
        <taxon>eudicotyledons</taxon>
        <taxon>Gunneridae</taxon>
        <taxon>Pentapetalae</taxon>
        <taxon>asterids</taxon>
        <taxon>campanulids</taxon>
        <taxon>Asterales</taxon>
        <taxon>Asteraceae</taxon>
        <taxon>Asteroideae</taxon>
        <taxon>Heliantheae alliance</taxon>
        <taxon>Heliantheae</taxon>
        <taxon>Helianthus</taxon>
    </lineage>
</organism>
<name>A0A251TT72_HELAN</name>
<proteinExistence type="predicted"/>
<dbReference type="PANTHER" id="PTHR11669">
    <property type="entry name" value="REPLICATION FACTOR C / DNA POLYMERASE III GAMMA-TAU SUBUNIT"/>
    <property type="match status" value="1"/>
</dbReference>
<dbReference type="Gene3D" id="3.40.50.300">
    <property type="entry name" value="P-loop containing nucleotide triphosphate hydrolases"/>
    <property type="match status" value="1"/>
</dbReference>
<dbReference type="Proteomes" id="UP000215914">
    <property type="component" value="Chromosome 9"/>
</dbReference>
<evidence type="ECO:0000313" key="2">
    <source>
        <dbReference type="EMBL" id="OTG13776.1"/>
    </source>
</evidence>
<keyword evidence="3" id="KW-1185">Reference proteome</keyword>
<dbReference type="SUPFAM" id="SSF52540">
    <property type="entry name" value="P-loop containing nucleoside triphosphate hydrolases"/>
    <property type="match status" value="1"/>
</dbReference>
<dbReference type="GO" id="GO:0006260">
    <property type="term" value="P:DNA replication"/>
    <property type="evidence" value="ECO:0007669"/>
    <property type="project" value="UniProtKB-KW"/>
</dbReference>
<keyword evidence="2" id="KW-0378">Hydrolase</keyword>
<dbReference type="InParanoid" id="A0A251TT72"/>
<dbReference type="InterPro" id="IPR050238">
    <property type="entry name" value="DNA_Rep/Repair_Clamp_Loader"/>
</dbReference>
<dbReference type="STRING" id="4232.A0A251TT72"/>
<gene>
    <name evidence="2" type="ORF">HannXRQ_Chr09g0242001</name>
</gene>
<evidence type="ECO:0000256" key="1">
    <source>
        <dbReference type="ARBA" id="ARBA00022705"/>
    </source>
</evidence>
<reference evidence="3" key="1">
    <citation type="journal article" date="2017" name="Nature">
        <title>The sunflower genome provides insights into oil metabolism, flowering and Asterid evolution.</title>
        <authorList>
            <person name="Badouin H."/>
            <person name="Gouzy J."/>
            <person name="Grassa C.J."/>
            <person name="Murat F."/>
            <person name="Staton S.E."/>
            <person name="Cottret L."/>
            <person name="Lelandais-Briere C."/>
            <person name="Owens G.L."/>
            <person name="Carrere S."/>
            <person name="Mayjonade B."/>
            <person name="Legrand L."/>
            <person name="Gill N."/>
            <person name="Kane N.C."/>
            <person name="Bowers J.E."/>
            <person name="Hubner S."/>
            <person name="Bellec A."/>
            <person name="Berard A."/>
            <person name="Berges H."/>
            <person name="Blanchet N."/>
            <person name="Boniface M.C."/>
            <person name="Brunel D."/>
            <person name="Catrice O."/>
            <person name="Chaidir N."/>
            <person name="Claudel C."/>
            <person name="Donnadieu C."/>
            <person name="Faraut T."/>
            <person name="Fievet G."/>
            <person name="Helmstetter N."/>
            <person name="King M."/>
            <person name="Knapp S.J."/>
            <person name="Lai Z."/>
            <person name="Le Paslier M.C."/>
            <person name="Lippi Y."/>
            <person name="Lorenzon L."/>
            <person name="Mandel J.R."/>
            <person name="Marage G."/>
            <person name="Marchand G."/>
            <person name="Marquand E."/>
            <person name="Bret-Mestries E."/>
            <person name="Morien E."/>
            <person name="Nambeesan S."/>
            <person name="Nguyen T."/>
            <person name="Pegot-Espagnet P."/>
            <person name="Pouilly N."/>
            <person name="Raftis F."/>
            <person name="Sallet E."/>
            <person name="Schiex T."/>
            <person name="Thomas J."/>
            <person name="Vandecasteele C."/>
            <person name="Vares D."/>
            <person name="Vear F."/>
            <person name="Vautrin S."/>
            <person name="Crespi M."/>
            <person name="Mangin B."/>
            <person name="Burke J.M."/>
            <person name="Salse J."/>
            <person name="Munos S."/>
            <person name="Vincourt P."/>
            <person name="Rieseberg L.H."/>
            <person name="Langlade N.B."/>
        </authorList>
    </citation>
    <scope>NUCLEOTIDE SEQUENCE [LARGE SCALE GENOMIC DNA]</scope>
    <source>
        <strain evidence="3">cv. SF193</strain>
    </source>
</reference>
<accession>A0A251TT72</accession>
<dbReference type="EMBL" id="CM007898">
    <property type="protein sequence ID" value="OTG13776.1"/>
    <property type="molecule type" value="Genomic_DNA"/>
</dbReference>